<dbReference type="Proteomes" id="UP000254866">
    <property type="component" value="Unassembled WGS sequence"/>
</dbReference>
<dbReference type="GeneID" id="43596192"/>
<evidence type="ECO:0000313" key="4">
    <source>
        <dbReference type="Proteomes" id="UP000254866"/>
    </source>
</evidence>
<dbReference type="GO" id="GO:0047372">
    <property type="term" value="F:monoacylglycerol lipase activity"/>
    <property type="evidence" value="ECO:0007669"/>
    <property type="project" value="TreeGrafter"/>
</dbReference>
<name>A0A370TTZ7_9HELO</name>
<proteinExistence type="predicted"/>
<dbReference type="Pfam" id="PF00561">
    <property type="entry name" value="Abhydrolase_1"/>
    <property type="match status" value="1"/>
</dbReference>
<feature type="compositionally biased region" description="Low complexity" evidence="1">
    <location>
        <begin position="403"/>
        <end position="419"/>
    </location>
</feature>
<dbReference type="Gene3D" id="3.40.50.1820">
    <property type="entry name" value="alpha/beta hydrolase"/>
    <property type="match status" value="1"/>
</dbReference>
<dbReference type="OrthoDB" id="19657at2759"/>
<feature type="domain" description="AB hydrolase-1" evidence="2">
    <location>
        <begin position="30"/>
        <end position="280"/>
    </location>
</feature>
<feature type="compositionally biased region" description="Basic residues" evidence="1">
    <location>
        <begin position="388"/>
        <end position="399"/>
    </location>
</feature>
<evidence type="ECO:0000256" key="1">
    <source>
        <dbReference type="SAM" id="MobiDB-lite"/>
    </source>
</evidence>
<dbReference type="PANTHER" id="PTHR43798:SF33">
    <property type="entry name" value="HYDROLASE, PUTATIVE (AFU_ORTHOLOGUE AFUA_2G14860)-RELATED"/>
    <property type="match status" value="1"/>
</dbReference>
<sequence>MADVKTVHVPHLGGTDAGYQMPYPYDPSKPTLILVNSFTTSSELYQGQYGNKALTDKMNLLAIELLGHGKTRTKSEQFTYWDTAIMNLQVMEALGIKKAFVLGTSQGGWITARMALLAPDRIEGIIPLGTSMDRESERTRKLGCWDGVAACAGPIKTWTSNQATPDFQPDLEYCNFLIDIGFGKNCGQEVRDFWVKTIQANYKGDDGRRRARVAAINLAERDGLHGRLFDVRCPVLWLHGTADAVYSVANAEEEIKMFVNSKSAELRTVPDGAHFLSASHPKEVDGALIDSCPAPTASTLGSHILQRLSSCSTRTATTLYEVQLPISHHADNNQQPTAAKISLYLTYESLHSAPRFHKHHDHDHASNGDVANSHGTPKPNRFTMSSHHEKKPRPLHHRPAAGPPAASSKSPIAAPPRAALSGPARAKSDHAGEEKGSLKSSNDAPNGPSPSGVSVMENSPSTASASSAATAAMGSSKFSPSRSADDKKKISELEAELTTMTSEFSSELETLSYKLSNAHESSLFWQQKHSSLNQTFLKTDTDLRLLRAELSSLKQTQEDRDKDIAAQMRGLMLDRDAWRDAYNEAMKEVRAREEVVGVLRGQVRGLKSWVSASSRGGEEQVSDEVVAERWTRLGNGLQNWVIIHFRRVRIDVDKADDDTKEQLLRLVPTYKSFAATSKIHFIQSLVSRILVESIFQVYFVGISQEHAGELEKVEKYLGRFGPEESINQWRSTTLTILRKEAPLKLQAATAPIVDSAVDQISNIMIAISDMQPSETRDQSLISLIHSSVELSRLLRAQKAAFTVTMPVIEDHQETMFDPDSMEDIGGEDEDTLSEREICCVTFPGIIKAGDENGERGHLKNVVAKTRVLCAPD</sequence>
<dbReference type="EMBL" id="NPIC01000002">
    <property type="protein sequence ID" value="RDL39003.1"/>
    <property type="molecule type" value="Genomic_DNA"/>
</dbReference>
<dbReference type="InterPro" id="IPR000073">
    <property type="entry name" value="AB_hydrolase_1"/>
</dbReference>
<dbReference type="AlphaFoldDB" id="A0A370TTZ7"/>
<keyword evidence="4" id="KW-1185">Reference proteome</keyword>
<dbReference type="GO" id="GO:0016020">
    <property type="term" value="C:membrane"/>
    <property type="evidence" value="ECO:0007669"/>
    <property type="project" value="TreeGrafter"/>
</dbReference>
<reference evidence="3 4" key="1">
    <citation type="journal article" date="2018" name="IMA Fungus">
        <title>IMA Genome-F 9: Draft genome sequence of Annulohypoxylon stygium, Aspergillus mulundensis, Berkeleyomyces basicola (syn. Thielaviopsis basicola), Ceratocystis smalleyi, two Cercospora beticola strains, Coleophoma cylindrospora, Fusarium fracticaudum, Phialophora cf. hyalina, and Morchella septimelata.</title>
        <authorList>
            <person name="Wingfield B.D."/>
            <person name="Bills G.F."/>
            <person name="Dong Y."/>
            <person name="Huang W."/>
            <person name="Nel W.J."/>
            <person name="Swalarsk-Parry B.S."/>
            <person name="Vaghefi N."/>
            <person name="Wilken P.M."/>
            <person name="An Z."/>
            <person name="de Beer Z.W."/>
            <person name="De Vos L."/>
            <person name="Chen L."/>
            <person name="Duong T.A."/>
            <person name="Gao Y."/>
            <person name="Hammerbacher A."/>
            <person name="Kikkert J.R."/>
            <person name="Li Y."/>
            <person name="Li H."/>
            <person name="Li K."/>
            <person name="Li Q."/>
            <person name="Liu X."/>
            <person name="Ma X."/>
            <person name="Naidoo K."/>
            <person name="Pethybridge S.J."/>
            <person name="Sun J."/>
            <person name="Steenkamp E.T."/>
            <person name="van der Nest M.A."/>
            <person name="van Wyk S."/>
            <person name="Wingfield M.J."/>
            <person name="Xiong C."/>
            <person name="Yue Q."/>
            <person name="Zhang X."/>
        </authorList>
    </citation>
    <scope>NUCLEOTIDE SEQUENCE [LARGE SCALE GENOMIC DNA]</scope>
    <source>
        <strain evidence="3 4">BP 5553</strain>
    </source>
</reference>
<dbReference type="GO" id="GO:0046464">
    <property type="term" value="P:acylglycerol catabolic process"/>
    <property type="evidence" value="ECO:0007669"/>
    <property type="project" value="TreeGrafter"/>
</dbReference>
<gene>
    <name evidence="3" type="ORF">BP5553_03343</name>
</gene>
<dbReference type="SUPFAM" id="SSF53474">
    <property type="entry name" value="alpha/beta-Hydrolases"/>
    <property type="match status" value="1"/>
</dbReference>
<protein>
    <recommendedName>
        <fullName evidence="2">AB hydrolase-1 domain-containing protein</fullName>
    </recommendedName>
</protein>
<dbReference type="RefSeq" id="XP_031871659.1">
    <property type="nucleotide sequence ID" value="XM_032011966.1"/>
</dbReference>
<feature type="compositionally biased region" description="Polar residues" evidence="1">
    <location>
        <begin position="438"/>
        <end position="460"/>
    </location>
</feature>
<evidence type="ECO:0000313" key="3">
    <source>
        <dbReference type="EMBL" id="RDL39003.1"/>
    </source>
</evidence>
<accession>A0A370TTZ7</accession>
<organism evidence="3 4">
    <name type="scientific">Venustampulla echinocandica</name>
    <dbReference type="NCBI Taxonomy" id="2656787"/>
    <lineage>
        <taxon>Eukaryota</taxon>
        <taxon>Fungi</taxon>
        <taxon>Dikarya</taxon>
        <taxon>Ascomycota</taxon>
        <taxon>Pezizomycotina</taxon>
        <taxon>Leotiomycetes</taxon>
        <taxon>Helotiales</taxon>
        <taxon>Pleuroascaceae</taxon>
        <taxon>Venustampulla</taxon>
    </lineage>
</organism>
<feature type="compositionally biased region" description="Basic and acidic residues" evidence="1">
    <location>
        <begin position="426"/>
        <end position="437"/>
    </location>
</feature>
<dbReference type="STRING" id="2656787.A0A370TTZ7"/>
<dbReference type="InterPro" id="IPR029058">
    <property type="entry name" value="AB_hydrolase_fold"/>
</dbReference>
<evidence type="ECO:0000259" key="2">
    <source>
        <dbReference type="Pfam" id="PF00561"/>
    </source>
</evidence>
<comment type="caution">
    <text evidence="3">The sequence shown here is derived from an EMBL/GenBank/DDBJ whole genome shotgun (WGS) entry which is preliminary data.</text>
</comment>
<feature type="region of interest" description="Disordered" evidence="1">
    <location>
        <begin position="356"/>
        <end position="468"/>
    </location>
</feature>
<dbReference type="InterPro" id="IPR050266">
    <property type="entry name" value="AB_hydrolase_sf"/>
</dbReference>
<dbReference type="PANTHER" id="PTHR43798">
    <property type="entry name" value="MONOACYLGLYCEROL LIPASE"/>
    <property type="match status" value="1"/>
</dbReference>